<dbReference type="OrthoDB" id="4255927at2759"/>
<comment type="caution">
    <text evidence="1">The sequence shown here is derived from an EMBL/GenBank/DDBJ whole genome shotgun (WGS) entry which is preliminary data.</text>
</comment>
<sequence>MAFTEQDLDEAIDFKNASNTPHRVYGKGQMVYWKSCKTTLMKIGVDDLEFLRDIKMHDGKGKLDFGLALVFGTLGGNKVGMVKEGPYI</sequence>
<accession>A0A9P4K1S9</accession>
<dbReference type="Proteomes" id="UP000800093">
    <property type="component" value="Unassembled WGS sequence"/>
</dbReference>
<evidence type="ECO:0000313" key="1">
    <source>
        <dbReference type="EMBL" id="KAF2259158.1"/>
    </source>
</evidence>
<evidence type="ECO:0000313" key="2">
    <source>
        <dbReference type="Proteomes" id="UP000800093"/>
    </source>
</evidence>
<dbReference type="AlphaFoldDB" id="A0A9P4K1S9"/>
<reference evidence="2" key="1">
    <citation type="journal article" date="2020" name="Stud. Mycol.">
        <title>101 Dothideomycetes genomes: A test case for predicting lifestyles and emergence of pathogens.</title>
        <authorList>
            <person name="Haridas S."/>
            <person name="Albert R."/>
            <person name="Binder M."/>
            <person name="Bloem J."/>
            <person name="LaButti K."/>
            <person name="Salamov A."/>
            <person name="Andreopoulos B."/>
            <person name="Baker S."/>
            <person name="Barry K."/>
            <person name="Bills G."/>
            <person name="Bluhm B."/>
            <person name="Cannon C."/>
            <person name="Castanera R."/>
            <person name="Culley D."/>
            <person name="Daum C."/>
            <person name="Ezra D."/>
            <person name="Gonzalez J."/>
            <person name="Henrissat B."/>
            <person name="Kuo A."/>
            <person name="Liang C."/>
            <person name="Lipzen A."/>
            <person name="Lutzoni F."/>
            <person name="Magnuson J."/>
            <person name="Mondo S."/>
            <person name="Nolan M."/>
            <person name="Ohm R."/>
            <person name="Pangilinan J."/>
            <person name="Park H.-J."/>
            <person name="Ramirez L."/>
            <person name="Alfaro M."/>
            <person name="Sun H."/>
            <person name="Tritt A."/>
            <person name="Yoshinaga Y."/>
            <person name="Zwiers L.-H."/>
            <person name="Turgeon B."/>
            <person name="Goodwin S."/>
            <person name="Spatafora J."/>
            <person name="Crous P."/>
            <person name="Grigoriev I."/>
        </authorList>
    </citation>
    <scope>NUCLEOTIDE SEQUENCE [LARGE SCALE GENOMIC DNA]</scope>
    <source>
        <strain evidence="2">CBS 304.66</strain>
    </source>
</reference>
<dbReference type="EMBL" id="ML986719">
    <property type="protein sequence ID" value="KAF2259158.1"/>
    <property type="molecule type" value="Genomic_DNA"/>
</dbReference>
<protein>
    <submittedName>
        <fullName evidence="1">Uncharacterized protein</fullName>
    </submittedName>
</protein>
<organism evidence="1 2">
    <name type="scientific">Lojkania enalia</name>
    <dbReference type="NCBI Taxonomy" id="147567"/>
    <lineage>
        <taxon>Eukaryota</taxon>
        <taxon>Fungi</taxon>
        <taxon>Dikarya</taxon>
        <taxon>Ascomycota</taxon>
        <taxon>Pezizomycotina</taxon>
        <taxon>Dothideomycetes</taxon>
        <taxon>Pleosporomycetidae</taxon>
        <taxon>Pleosporales</taxon>
        <taxon>Pleosporales incertae sedis</taxon>
        <taxon>Lojkania</taxon>
    </lineage>
</organism>
<gene>
    <name evidence="1" type="ORF">CC78DRAFT_621300</name>
</gene>
<name>A0A9P4K1S9_9PLEO</name>
<proteinExistence type="predicted"/>
<keyword evidence="2" id="KW-1185">Reference proteome</keyword>